<dbReference type="InterPro" id="IPR044838">
    <property type="entry name" value="EGY1-like"/>
</dbReference>
<evidence type="ECO:0000259" key="10">
    <source>
        <dbReference type="Pfam" id="PF02163"/>
    </source>
</evidence>
<dbReference type="RefSeq" id="WP_092901412.1">
    <property type="nucleotide sequence ID" value="NZ_FOZS01000001.1"/>
</dbReference>
<dbReference type="GO" id="GO:0006508">
    <property type="term" value="P:proteolysis"/>
    <property type="evidence" value="ECO:0007669"/>
    <property type="project" value="UniProtKB-KW"/>
</dbReference>
<dbReference type="AlphaFoldDB" id="A0A1I6PKL4"/>
<keyword evidence="3 9" id="KW-0812">Transmembrane</keyword>
<dbReference type="GO" id="GO:0008233">
    <property type="term" value="F:peptidase activity"/>
    <property type="evidence" value="ECO:0007669"/>
    <property type="project" value="UniProtKB-KW"/>
</dbReference>
<evidence type="ECO:0000256" key="5">
    <source>
        <dbReference type="ARBA" id="ARBA00022946"/>
    </source>
</evidence>
<comment type="subcellular location">
    <subcellularLocation>
        <location evidence="1">Membrane</location>
        <topology evidence="1">Multi-pass membrane protein</topology>
    </subcellularLocation>
</comment>
<evidence type="ECO:0000256" key="3">
    <source>
        <dbReference type="ARBA" id="ARBA00022692"/>
    </source>
</evidence>
<accession>A0A1I6PKL4</accession>
<evidence type="ECO:0000313" key="12">
    <source>
        <dbReference type="Proteomes" id="UP000199199"/>
    </source>
</evidence>
<dbReference type="PANTHER" id="PTHR31412:SF0">
    <property type="entry name" value="ZINC METALLOPROTEASE EGY1, CHLOROPLASTIC-RELATED"/>
    <property type="match status" value="1"/>
</dbReference>
<keyword evidence="5" id="KW-0809">Transit peptide</keyword>
<proteinExistence type="predicted"/>
<dbReference type="PANTHER" id="PTHR31412">
    <property type="entry name" value="ZINC METALLOPROTEASE EGY1"/>
    <property type="match status" value="1"/>
</dbReference>
<keyword evidence="2" id="KW-0645">Protease</keyword>
<dbReference type="EMBL" id="FOZS01000001">
    <property type="protein sequence ID" value="SFS40706.1"/>
    <property type="molecule type" value="Genomic_DNA"/>
</dbReference>
<feature type="transmembrane region" description="Helical" evidence="9">
    <location>
        <begin position="309"/>
        <end position="327"/>
    </location>
</feature>
<protein>
    <submittedName>
        <fullName evidence="11">Peptidase family M50</fullName>
    </submittedName>
</protein>
<feature type="region of interest" description="Disordered" evidence="8">
    <location>
        <begin position="1"/>
        <end position="32"/>
    </location>
</feature>
<feature type="transmembrane region" description="Helical" evidence="9">
    <location>
        <begin position="269"/>
        <end position="288"/>
    </location>
</feature>
<feature type="transmembrane region" description="Helical" evidence="9">
    <location>
        <begin position="368"/>
        <end position="389"/>
    </location>
</feature>
<keyword evidence="12" id="KW-1185">Reference proteome</keyword>
<evidence type="ECO:0000256" key="7">
    <source>
        <dbReference type="ARBA" id="ARBA00023136"/>
    </source>
</evidence>
<evidence type="ECO:0000256" key="6">
    <source>
        <dbReference type="ARBA" id="ARBA00022989"/>
    </source>
</evidence>
<dbReference type="CDD" id="cd06160">
    <property type="entry name" value="S2P-M50_like_2"/>
    <property type="match status" value="1"/>
</dbReference>
<feature type="transmembrane region" description="Helical" evidence="9">
    <location>
        <begin position="339"/>
        <end position="356"/>
    </location>
</feature>
<keyword evidence="7 9" id="KW-0472">Membrane</keyword>
<evidence type="ECO:0000256" key="1">
    <source>
        <dbReference type="ARBA" id="ARBA00004141"/>
    </source>
</evidence>
<keyword evidence="6 9" id="KW-1133">Transmembrane helix</keyword>
<evidence type="ECO:0000256" key="4">
    <source>
        <dbReference type="ARBA" id="ARBA00022801"/>
    </source>
</evidence>
<name>A0A1I6PKL4_9EURY</name>
<feature type="transmembrane region" description="Helical" evidence="9">
    <location>
        <begin position="106"/>
        <end position="126"/>
    </location>
</feature>
<evidence type="ECO:0000313" key="11">
    <source>
        <dbReference type="EMBL" id="SFS40706.1"/>
    </source>
</evidence>
<dbReference type="GO" id="GO:0016020">
    <property type="term" value="C:membrane"/>
    <property type="evidence" value="ECO:0007669"/>
    <property type="project" value="UniProtKB-SubCell"/>
</dbReference>
<keyword evidence="4" id="KW-0378">Hydrolase</keyword>
<dbReference type="Proteomes" id="UP000199199">
    <property type="component" value="Unassembled WGS sequence"/>
</dbReference>
<dbReference type="OrthoDB" id="19110at2157"/>
<evidence type="ECO:0000256" key="9">
    <source>
        <dbReference type="SAM" id="Phobius"/>
    </source>
</evidence>
<dbReference type="InterPro" id="IPR008915">
    <property type="entry name" value="Peptidase_M50"/>
</dbReference>
<sequence length="391" mass="42256">MDGPDSSAVGRHWYSSANDDAADPPDEGPPLERIESTFVVSETRREGETLLYVGTPLVSPESMMRELWSVFREAGYEARLTVRDGRYVIVAEPTRLGIGGIPWTNILLFVATVVSTLFAGSMWYYIDPFSNPTEIWRAWPFTAAILGVLGVHEMGHYLMSRYHRVSASLPYFIPIPTLIGTMGAVIKMKGRMPNRKALFDIGAAGPLAGLVATVGVISVGLHLPPVTVPDALLNNPNTVEIQLGYPPLLEFLASAFDQPLYRNNPARDVNPVVIGGWVGLFVTFLNLIPVGQLDGGHILRSMAGSVQQTIAAIVPGALFALAGYLYYVGDHSLNTVTIWGFWGLITLFVAAAGPAQPVHDEPLDPKRFALGAVTFGVGLLCFTPVPVMIVG</sequence>
<feature type="transmembrane region" description="Helical" evidence="9">
    <location>
        <begin position="198"/>
        <end position="223"/>
    </location>
</feature>
<evidence type="ECO:0000256" key="2">
    <source>
        <dbReference type="ARBA" id="ARBA00022670"/>
    </source>
</evidence>
<feature type="transmembrane region" description="Helical" evidence="9">
    <location>
        <begin position="138"/>
        <end position="159"/>
    </location>
</feature>
<feature type="domain" description="Peptidase M50" evidence="10">
    <location>
        <begin position="141"/>
        <end position="310"/>
    </location>
</feature>
<feature type="transmembrane region" description="Helical" evidence="9">
    <location>
        <begin position="165"/>
        <end position="186"/>
    </location>
</feature>
<gene>
    <name evidence="11" type="ORF">SAMN04488556_0625</name>
</gene>
<evidence type="ECO:0000256" key="8">
    <source>
        <dbReference type="SAM" id="MobiDB-lite"/>
    </source>
</evidence>
<organism evidence="11 12">
    <name type="scientific">Halostagnicola kamekurae</name>
    <dbReference type="NCBI Taxonomy" id="619731"/>
    <lineage>
        <taxon>Archaea</taxon>
        <taxon>Methanobacteriati</taxon>
        <taxon>Methanobacteriota</taxon>
        <taxon>Stenosarchaea group</taxon>
        <taxon>Halobacteria</taxon>
        <taxon>Halobacteriales</taxon>
        <taxon>Natrialbaceae</taxon>
        <taxon>Halostagnicola</taxon>
    </lineage>
</organism>
<dbReference type="Pfam" id="PF02163">
    <property type="entry name" value="Peptidase_M50"/>
    <property type="match status" value="1"/>
</dbReference>
<reference evidence="12" key="1">
    <citation type="submission" date="2016-10" db="EMBL/GenBank/DDBJ databases">
        <authorList>
            <person name="Varghese N."/>
            <person name="Submissions S."/>
        </authorList>
    </citation>
    <scope>NUCLEOTIDE SEQUENCE [LARGE SCALE GENOMIC DNA]</scope>
    <source>
        <strain evidence="12">DSM 22427</strain>
    </source>
</reference>